<organism evidence="2 3">
    <name type="scientific">Dictyobacter arantiisoli</name>
    <dbReference type="NCBI Taxonomy" id="2014874"/>
    <lineage>
        <taxon>Bacteria</taxon>
        <taxon>Bacillati</taxon>
        <taxon>Chloroflexota</taxon>
        <taxon>Ktedonobacteria</taxon>
        <taxon>Ktedonobacterales</taxon>
        <taxon>Dictyobacteraceae</taxon>
        <taxon>Dictyobacter</taxon>
    </lineage>
</organism>
<keyword evidence="3" id="KW-1185">Reference proteome</keyword>
<gene>
    <name evidence="2" type="ORF">KDI_55450</name>
</gene>
<dbReference type="Proteomes" id="UP000322530">
    <property type="component" value="Unassembled WGS sequence"/>
</dbReference>
<proteinExistence type="predicted"/>
<evidence type="ECO:0000313" key="2">
    <source>
        <dbReference type="EMBL" id="GCF11981.1"/>
    </source>
</evidence>
<accession>A0A5A5TK20</accession>
<sequence length="295" mass="33753">MAFTQDEIQSLHTIIEQTLATQQRDLERTFEQKSQKLQHDFEQRLLTMQGEFQQTLSRQLDDQHTKLATMFQEQLNQQPEQTKQASEQKPEMKNQQQNEDLLERSLAAQLLAFEQIINQHFSSMASTNEFPLTYTADGQPEFDAIEVQTEIPWEEMAELIDQTLGAHLSPLRDALISSMYAIQEEISQQLQTLRDALLPSSTPYGRETNIAAQDRNQSIKNQEVIQSIDRLEHLVEALQVSMTSNNALLSNRLYHHQQLPLERAHPSHHVASQPSSSPTTEPEQTESPGISTPSR</sequence>
<reference evidence="2 3" key="1">
    <citation type="submission" date="2019-01" db="EMBL/GenBank/DDBJ databases">
        <title>Draft genome sequence of Dictyobacter sp. Uno17.</title>
        <authorList>
            <person name="Wang C.M."/>
            <person name="Zheng Y."/>
            <person name="Sakai Y."/>
            <person name="Abe K."/>
            <person name="Yokota A."/>
            <person name="Yabe S."/>
        </authorList>
    </citation>
    <scope>NUCLEOTIDE SEQUENCE [LARGE SCALE GENOMIC DNA]</scope>
    <source>
        <strain evidence="2 3">Uno17</strain>
    </source>
</reference>
<feature type="compositionally biased region" description="Low complexity" evidence="1">
    <location>
        <begin position="272"/>
        <end position="288"/>
    </location>
</feature>
<name>A0A5A5TK20_9CHLR</name>
<feature type="region of interest" description="Disordered" evidence="1">
    <location>
        <begin position="75"/>
        <end position="99"/>
    </location>
</feature>
<protein>
    <submittedName>
        <fullName evidence="2">Uncharacterized protein</fullName>
    </submittedName>
</protein>
<evidence type="ECO:0000256" key="1">
    <source>
        <dbReference type="SAM" id="MobiDB-lite"/>
    </source>
</evidence>
<dbReference type="EMBL" id="BIXY01000193">
    <property type="protein sequence ID" value="GCF11981.1"/>
    <property type="molecule type" value="Genomic_DNA"/>
</dbReference>
<feature type="region of interest" description="Disordered" evidence="1">
    <location>
        <begin position="264"/>
        <end position="295"/>
    </location>
</feature>
<comment type="caution">
    <text evidence="2">The sequence shown here is derived from an EMBL/GenBank/DDBJ whole genome shotgun (WGS) entry which is preliminary data.</text>
</comment>
<dbReference type="OrthoDB" id="153651at2"/>
<feature type="compositionally biased region" description="Polar residues" evidence="1">
    <location>
        <begin position="75"/>
        <end position="85"/>
    </location>
</feature>
<dbReference type="RefSeq" id="WP_149404773.1">
    <property type="nucleotide sequence ID" value="NZ_BIXY01000193.1"/>
</dbReference>
<evidence type="ECO:0000313" key="3">
    <source>
        <dbReference type="Proteomes" id="UP000322530"/>
    </source>
</evidence>
<dbReference type="AlphaFoldDB" id="A0A5A5TK20"/>